<gene>
    <name evidence="4" type="ORF">BSTOLATCC_MIC16906</name>
</gene>
<evidence type="ECO:0008006" key="6">
    <source>
        <dbReference type="Google" id="ProtNLM"/>
    </source>
</evidence>
<organism evidence="4 5">
    <name type="scientific">Blepharisma stoltei</name>
    <dbReference type="NCBI Taxonomy" id="1481888"/>
    <lineage>
        <taxon>Eukaryota</taxon>
        <taxon>Sar</taxon>
        <taxon>Alveolata</taxon>
        <taxon>Ciliophora</taxon>
        <taxon>Postciliodesmatophora</taxon>
        <taxon>Heterotrichea</taxon>
        <taxon>Heterotrichida</taxon>
        <taxon>Blepharismidae</taxon>
        <taxon>Blepharisma</taxon>
    </lineage>
</organism>
<keyword evidence="2" id="KW-0812">Transmembrane</keyword>
<evidence type="ECO:0000256" key="1">
    <source>
        <dbReference type="SAM" id="Coils"/>
    </source>
</evidence>
<dbReference type="AlphaFoldDB" id="A0AAU9IPQ5"/>
<evidence type="ECO:0000256" key="2">
    <source>
        <dbReference type="SAM" id="Phobius"/>
    </source>
</evidence>
<keyword evidence="5" id="KW-1185">Reference proteome</keyword>
<feature type="transmembrane region" description="Helical" evidence="2">
    <location>
        <begin position="259"/>
        <end position="281"/>
    </location>
</feature>
<dbReference type="GO" id="GO:0016020">
    <property type="term" value="C:membrane"/>
    <property type="evidence" value="ECO:0007669"/>
    <property type="project" value="TreeGrafter"/>
</dbReference>
<comment type="caution">
    <text evidence="4">The sequence shown here is derived from an EMBL/GenBank/DDBJ whole genome shotgun (WGS) entry which is preliminary data.</text>
</comment>
<accession>A0AAU9IPQ5</accession>
<proteinExistence type="predicted"/>
<dbReference type="PANTHER" id="PTHR31414:SF18">
    <property type="entry name" value="TRANSMEMBRANE PROTEIN-RELATED"/>
    <property type="match status" value="1"/>
</dbReference>
<keyword evidence="2" id="KW-1133">Transmembrane helix</keyword>
<dbReference type="EMBL" id="CAJZBQ010000016">
    <property type="protein sequence ID" value="CAG9316806.1"/>
    <property type="molecule type" value="Genomic_DNA"/>
</dbReference>
<evidence type="ECO:0000313" key="5">
    <source>
        <dbReference type="Proteomes" id="UP001162131"/>
    </source>
</evidence>
<feature type="signal peptide" evidence="3">
    <location>
        <begin position="1"/>
        <end position="16"/>
    </location>
</feature>
<dbReference type="InterPro" id="IPR040283">
    <property type="entry name" value="DDB_G0292058-like"/>
</dbReference>
<keyword evidence="3" id="KW-0732">Signal</keyword>
<reference evidence="4" key="1">
    <citation type="submission" date="2021-09" db="EMBL/GenBank/DDBJ databases">
        <authorList>
            <consortium name="AG Swart"/>
            <person name="Singh M."/>
            <person name="Singh A."/>
            <person name="Seah K."/>
            <person name="Emmerich C."/>
        </authorList>
    </citation>
    <scope>NUCLEOTIDE SEQUENCE</scope>
    <source>
        <strain evidence="4">ATCC30299</strain>
    </source>
</reference>
<keyword evidence="1" id="KW-0175">Coiled coil</keyword>
<feature type="coiled-coil region" evidence="1">
    <location>
        <begin position="200"/>
        <end position="227"/>
    </location>
</feature>
<dbReference type="PANTHER" id="PTHR31414">
    <property type="entry name" value="TRANSMEMBRANE PROTEIN DDB_G0292058"/>
    <property type="match status" value="1"/>
</dbReference>
<evidence type="ECO:0000313" key="4">
    <source>
        <dbReference type="EMBL" id="CAG9316806.1"/>
    </source>
</evidence>
<dbReference type="Proteomes" id="UP001162131">
    <property type="component" value="Unassembled WGS sequence"/>
</dbReference>
<keyword evidence="2" id="KW-0472">Membrane</keyword>
<feature type="chain" id="PRO_5043314152" description="Protein tweety homolog" evidence="3">
    <location>
        <begin position="17"/>
        <end position="469"/>
    </location>
</feature>
<feature type="transmembrane region" description="Helical" evidence="2">
    <location>
        <begin position="421"/>
        <end position="443"/>
    </location>
</feature>
<protein>
    <recommendedName>
        <fullName evidence="6">Protein tweety homolog</fullName>
    </recommendedName>
</protein>
<feature type="transmembrane region" description="Helical" evidence="2">
    <location>
        <begin position="79"/>
        <end position="101"/>
    </location>
</feature>
<sequence length="469" mass="53221">MKLTLLLLFKVVCIFAIQNQLSPSFLEKETSELSPSSQNLDSWISWKDQNSRFDAKFQPLPNVFTPESPNYSEGLIMQAWWAFLSSFIMLTALIVTIIFRLKLGYCGGKQLKNEQFTKQLKWTPGTLSFISYLLFLIGGVTLLFASGQISNQANSAVKITNAHSEATYSTLSQIKEELIEISNQSHEEDSSFADIHYNLLEKSIEEAEKMQDKADNFEDDVNSLDKTRLIASFIIFCVGFVLYLIGFVAFVIKEETVALGFGISLWVMAVLTTLTYVPYIMELTGSIDYCESISECLDDSYIPLGNSGLSYYYSDLSNESKHDLTKIQAEISLSIDADLKLINSRLFNLYQINPITNSDSLRSMHELLNNDAKILQLWKILKVLENAMDDLVFFNRNYHVLNFCKDVNTKTCNDIMQNTRVGVIALSILVIAFILGAWGGFLAPRVVNRWRREEDENALAKHNLYGAWK</sequence>
<feature type="transmembrane region" description="Helical" evidence="2">
    <location>
        <begin position="122"/>
        <end position="145"/>
    </location>
</feature>
<feature type="transmembrane region" description="Helical" evidence="2">
    <location>
        <begin position="229"/>
        <end position="252"/>
    </location>
</feature>
<evidence type="ECO:0000256" key="3">
    <source>
        <dbReference type="SAM" id="SignalP"/>
    </source>
</evidence>
<name>A0AAU9IPQ5_9CILI</name>